<keyword evidence="6" id="KW-0819">tRNA processing</keyword>
<evidence type="ECO:0000256" key="9">
    <source>
        <dbReference type="ARBA" id="ARBA00022840"/>
    </source>
</evidence>
<dbReference type="PROSITE" id="PS51163">
    <property type="entry name" value="YRDC"/>
    <property type="match status" value="1"/>
</dbReference>
<dbReference type="InterPro" id="IPR036196">
    <property type="entry name" value="Ptyr_pPase_sf"/>
</dbReference>
<comment type="subcellular location">
    <subcellularLocation>
        <location evidence="1">Cytoplasm</location>
    </subcellularLocation>
</comment>
<dbReference type="GO" id="GO:0008033">
    <property type="term" value="P:tRNA processing"/>
    <property type="evidence" value="ECO:0007669"/>
    <property type="project" value="UniProtKB-KW"/>
</dbReference>
<evidence type="ECO:0000256" key="2">
    <source>
        <dbReference type="ARBA" id="ARBA00007663"/>
    </source>
</evidence>
<organism evidence="13 14">
    <name type="scientific">candidate division WOR-3 bacterium</name>
    <dbReference type="NCBI Taxonomy" id="2052148"/>
    <lineage>
        <taxon>Bacteria</taxon>
        <taxon>Bacteria division WOR-3</taxon>
    </lineage>
</organism>
<evidence type="ECO:0000313" key="13">
    <source>
        <dbReference type="EMBL" id="MBD3365099.1"/>
    </source>
</evidence>
<dbReference type="Pfam" id="PF01300">
    <property type="entry name" value="Sua5_yciO_yrdC"/>
    <property type="match status" value="1"/>
</dbReference>
<dbReference type="GO" id="GO:0005737">
    <property type="term" value="C:cytoplasm"/>
    <property type="evidence" value="ECO:0007669"/>
    <property type="project" value="UniProtKB-SubCell"/>
</dbReference>
<evidence type="ECO:0000256" key="5">
    <source>
        <dbReference type="ARBA" id="ARBA00022679"/>
    </source>
</evidence>
<dbReference type="SUPFAM" id="SSF52788">
    <property type="entry name" value="Phosphotyrosine protein phosphatases I"/>
    <property type="match status" value="1"/>
</dbReference>
<dbReference type="SUPFAM" id="SSF55821">
    <property type="entry name" value="YrdC/RibB"/>
    <property type="match status" value="1"/>
</dbReference>
<dbReference type="Gene3D" id="3.90.870.10">
    <property type="entry name" value="DHBP synthase"/>
    <property type="match status" value="1"/>
</dbReference>
<dbReference type="GO" id="GO:0006450">
    <property type="term" value="P:regulation of translational fidelity"/>
    <property type="evidence" value="ECO:0007669"/>
    <property type="project" value="TreeGrafter"/>
</dbReference>
<dbReference type="Gene3D" id="3.40.50.2300">
    <property type="match status" value="1"/>
</dbReference>
<comment type="caution">
    <text evidence="13">The sequence shown here is derived from an EMBL/GenBank/DDBJ whole genome shotgun (WGS) entry which is preliminary data.</text>
</comment>
<evidence type="ECO:0000256" key="10">
    <source>
        <dbReference type="ARBA" id="ARBA00029774"/>
    </source>
</evidence>
<evidence type="ECO:0000256" key="4">
    <source>
        <dbReference type="ARBA" id="ARBA00022490"/>
    </source>
</evidence>
<proteinExistence type="inferred from homology"/>
<dbReference type="InterPro" id="IPR023485">
    <property type="entry name" value="Ptyr_pPase"/>
</dbReference>
<dbReference type="GO" id="GO:0000049">
    <property type="term" value="F:tRNA binding"/>
    <property type="evidence" value="ECO:0007669"/>
    <property type="project" value="TreeGrafter"/>
</dbReference>
<dbReference type="PANTHER" id="PTHR17490">
    <property type="entry name" value="SUA5"/>
    <property type="match status" value="1"/>
</dbReference>
<evidence type="ECO:0000256" key="8">
    <source>
        <dbReference type="ARBA" id="ARBA00022741"/>
    </source>
</evidence>
<evidence type="ECO:0000256" key="7">
    <source>
        <dbReference type="ARBA" id="ARBA00022695"/>
    </source>
</evidence>
<evidence type="ECO:0000256" key="3">
    <source>
        <dbReference type="ARBA" id="ARBA00012584"/>
    </source>
</evidence>
<evidence type="ECO:0000313" key="14">
    <source>
        <dbReference type="Proteomes" id="UP000630660"/>
    </source>
</evidence>
<comment type="similarity">
    <text evidence="2">Belongs to the SUA5 family.</text>
</comment>
<protein>
    <recommendedName>
        <fullName evidence="10">L-threonylcarbamoyladenylate synthase</fullName>
        <ecNumber evidence="3">2.7.7.87</ecNumber>
    </recommendedName>
    <alternativeName>
        <fullName evidence="10">L-threonylcarbamoyladenylate synthase</fullName>
    </alternativeName>
</protein>
<dbReference type="InterPro" id="IPR050156">
    <property type="entry name" value="TC-AMP_synthase_SUA5"/>
</dbReference>
<keyword evidence="9" id="KW-0067">ATP-binding</keyword>
<dbReference type="EMBL" id="WJKJ01000257">
    <property type="protein sequence ID" value="MBD3365099.1"/>
    <property type="molecule type" value="Genomic_DNA"/>
</dbReference>
<evidence type="ECO:0000256" key="1">
    <source>
        <dbReference type="ARBA" id="ARBA00004496"/>
    </source>
</evidence>
<accession>A0A9D5QCZ8</accession>
<dbReference type="InterPro" id="IPR006070">
    <property type="entry name" value="Sua5-like_dom"/>
</dbReference>
<sequence>MLSRQAIERAAAVLERGEAVILPTDTVPGLFVQDTDKGEDLLRKIKERIGNKPFARMFAGKRQLSKRVTIRNKLQAKAVSTLLPGKVTLILPSGRRKETFIGVRIPEDSSLRALIRRTGPLIATSANLSGQALRDPVSLPQGLLSRVSLVEEDEDIRFSGFKQIHSTVIDITSSRRVVVKRKGAASLWEIAAKLEKNPVLEYPLGLNILFVCGGNTCRSPMAAEIFTALCGNERIEVRSAGLSVSYGSEASVSADRIMVERGLSLSGHRASPLNGNLLYWADLVLVMTRSHFLRIRNRYPQAKDITYLMSGFPASWPYGRNIKDPIGMPVSVYRETADVLERYCRKICSQISKVLIYIHQKDRG</sequence>
<dbReference type="EC" id="2.7.7.87" evidence="3"/>
<dbReference type="PANTHER" id="PTHR17490:SF16">
    <property type="entry name" value="THREONYLCARBAMOYL-AMP SYNTHASE"/>
    <property type="match status" value="1"/>
</dbReference>
<gene>
    <name evidence="13" type="ORF">GF359_07775</name>
</gene>
<evidence type="ECO:0000256" key="6">
    <source>
        <dbReference type="ARBA" id="ARBA00022694"/>
    </source>
</evidence>
<evidence type="ECO:0000259" key="12">
    <source>
        <dbReference type="PROSITE" id="PS51163"/>
    </source>
</evidence>
<dbReference type="CDD" id="cd16344">
    <property type="entry name" value="LMWPAP"/>
    <property type="match status" value="1"/>
</dbReference>
<comment type="catalytic activity">
    <reaction evidence="11">
        <text>L-threonine + hydrogencarbonate + ATP = L-threonylcarbamoyladenylate + diphosphate + H2O</text>
        <dbReference type="Rhea" id="RHEA:36407"/>
        <dbReference type="ChEBI" id="CHEBI:15377"/>
        <dbReference type="ChEBI" id="CHEBI:17544"/>
        <dbReference type="ChEBI" id="CHEBI:30616"/>
        <dbReference type="ChEBI" id="CHEBI:33019"/>
        <dbReference type="ChEBI" id="CHEBI:57926"/>
        <dbReference type="ChEBI" id="CHEBI:73682"/>
        <dbReference type="EC" id="2.7.7.87"/>
    </reaction>
</comment>
<dbReference type="SMART" id="SM00226">
    <property type="entry name" value="LMWPc"/>
    <property type="match status" value="1"/>
</dbReference>
<dbReference type="AlphaFoldDB" id="A0A9D5QCZ8"/>
<keyword evidence="8" id="KW-0547">Nucleotide-binding</keyword>
<keyword evidence="5" id="KW-0808">Transferase</keyword>
<dbReference type="GO" id="GO:0061710">
    <property type="term" value="F:L-threonylcarbamoyladenylate synthase"/>
    <property type="evidence" value="ECO:0007669"/>
    <property type="project" value="UniProtKB-EC"/>
</dbReference>
<keyword evidence="7" id="KW-0548">Nucleotidyltransferase</keyword>
<dbReference type="Pfam" id="PF01451">
    <property type="entry name" value="LMWPc"/>
    <property type="match status" value="1"/>
</dbReference>
<keyword evidence="4" id="KW-0963">Cytoplasm</keyword>
<evidence type="ECO:0000256" key="11">
    <source>
        <dbReference type="ARBA" id="ARBA00048366"/>
    </source>
</evidence>
<reference evidence="13" key="1">
    <citation type="submission" date="2019-11" db="EMBL/GenBank/DDBJ databases">
        <title>Microbial mats filling the niche in hypersaline microbial mats.</title>
        <authorList>
            <person name="Wong H.L."/>
            <person name="Macleod F.I."/>
            <person name="White R.A. III"/>
            <person name="Burns B.P."/>
        </authorList>
    </citation>
    <scope>NUCLEOTIDE SEQUENCE</scope>
    <source>
        <strain evidence="13">Bin_327</strain>
    </source>
</reference>
<dbReference type="InterPro" id="IPR017945">
    <property type="entry name" value="DHBP_synth_RibB-like_a/b_dom"/>
</dbReference>
<name>A0A9D5QCZ8_UNCW3</name>
<dbReference type="GO" id="GO:0003725">
    <property type="term" value="F:double-stranded RNA binding"/>
    <property type="evidence" value="ECO:0007669"/>
    <property type="project" value="InterPro"/>
</dbReference>
<dbReference type="GO" id="GO:0005524">
    <property type="term" value="F:ATP binding"/>
    <property type="evidence" value="ECO:0007669"/>
    <property type="project" value="UniProtKB-KW"/>
</dbReference>
<dbReference type="Proteomes" id="UP000630660">
    <property type="component" value="Unassembled WGS sequence"/>
</dbReference>
<feature type="domain" description="YrdC-like" evidence="12">
    <location>
        <begin position="4"/>
        <end position="185"/>
    </location>
</feature>